<dbReference type="GO" id="GO:0022857">
    <property type="term" value="F:transmembrane transporter activity"/>
    <property type="evidence" value="ECO:0007669"/>
    <property type="project" value="InterPro"/>
</dbReference>
<feature type="transmembrane region" description="Helical" evidence="6">
    <location>
        <begin position="61"/>
        <end position="77"/>
    </location>
</feature>
<evidence type="ECO:0000256" key="5">
    <source>
        <dbReference type="ARBA" id="ARBA00023136"/>
    </source>
</evidence>
<keyword evidence="3 6" id="KW-0812">Transmembrane</keyword>
<feature type="transmembrane region" description="Helical" evidence="6">
    <location>
        <begin position="360"/>
        <end position="380"/>
    </location>
</feature>
<feature type="transmembrane region" description="Helical" evidence="6">
    <location>
        <begin position="298"/>
        <end position="317"/>
    </location>
</feature>
<comment type="caution">
    <text evidence="8">The sequence shown here is derived from an EMBL/GenBank/DDBJ whole genome shotgun (WGS) entry which is preliminary data.</text>
</comment>
<feature type="transmembrane region" description="Helical" evidence="6">
    <location>
        <begin position="264"/>
        <end position="286"/>
    </location>
</feature>
<dbReference type="InterPro" id="IPR020846">
    <property type="entry name" value="MFS_dom"/>
</dbReference>
<evidence type="ECO:0000256" key="2">
    <source>
        <dbReference type="ARBA" id="ARBA00022475"/>
    </source>
</evidence>
<dbReference type="Proteomes" id="UP000305451">
    <property type="component" value="Unassembled WGS sequence"/>
</dbReference>
<keyword evidence="4 6" id="KW-1133">Transmembrane helix</keyword>
<proteinExistence type="predicted"/>
<feature type="transmembrane region" description="Helical" evidence="6">
    <location>
        <begin position="179"/>
        <end position="198"/>
    </location>
</feature>
<protein>
    <submittedName>
        <fullName evidence="8">MFS transporter</fullName>
    </submittedName>
</protein>
<dbReference type="PROSITE" id="PS50850">
    <property type="entry name" value="MFS"/>
    <property type="match status" value="1"/>
</dbReference>
<dbReference type="SUPFAM" id="SSF103473">
    <property type="entry name" value="MFS general substrate transporter"/>
    <property type="match status" value="1"/>
</dbReference>
<dbReference type="GO" id="GO:0005886">
    <property type="term" value="C:plasma membrane"/>
    <property type="evidence" value="ECO:0007669"/>
    <property type="project" value="UniProtKB-SubCell"/>
</dbReference>
<dbReference type="InterPro" id="IPR011701">
    <property type="entry name" value="MFS"/>
</dbReference>
<evidence type="ECO:0000256" key="4">
    <source>
        <dbReference type="ARBA" id="ARBA00022989"/>
    </source>
</evidence>
<comment type="subcellular location">
    <subcellularLocation>
        <location evidence="1">Cell membrane</location>
        <topology evidence="1">Multi-pass membrane protein</topology>
    </subcellularLocation>
</comment>
<feature type="transmembrane region" description="Helical" evidence="6">
    <location>
        <begin position="219"/>
        <end position="244"/>
    </location>
</feature>
<keyword evidence="9" id="KW-1185">Reference proteome</keyword>
<sequence>MRSGWPGGLGMIAPEILVHRRVLVFALLCAFLSSPGQTFFIAAFTSSMAEAAGISAGELGLVYMAATLGAAGLLPLAGSWIDHLELKRYTALSLSGLTIACIITALAQGPLMLLLGLLCLRLTGQGLMSHIAVTSTARFFTAWRGRALAVVALGFPLAEALTPAAGVAMIAGFGWRQSYLLVASGVLLIATPALLVLLKDQQRFCASANVTATERTGRGGLASAARILFSSAYFWLVLPVVLYLPFASTGLIFHVQTLASSKGWPIGLIGPGFLVFAGGHVLGLIVSGRIIDRFNAKVMLPAMNLPFFLGLAGLATVSDPVMLAAFLGLLGTSAGLSQTSVAAMWAEVYGVERMGTIRSLAVMLMVVGTASGPAVVGGAFDADLGVATIAAVMGLAGLAASALSLVALMFKTAPSPG</sequence>
<dbReference type="PANTHER" id="PTHR43124">
    <property type="entry name" value="PURINE EFFLUX PUMP PBUE"/>
    <property type="match status" value="1"/>
</dbReference>
<feature type="transmembrane region" description="Helical" evidence="6">
    <location>
        <begin position="147"/>
        <end position="173"/>
    </location>
</feature>
<feature type="transmembrane region" description="Helical" evidence="6">
    <location>
        <begin position="89"/>
        <end position="107"/>
    </location>
</feature>
<gene>
    <name evidence="8" type="ORF">E5162_09160</name>
</gene>
<evidence type="ECO:0000256" key="3">
    <source>
        <dbReference type="ARBA" id="ARBA00022692"/>
    </source>
</evidence>
<reference evidence="8 9" key="1">
    <citation type="journal article" date="2013" name="Int. J. Syst. Evol. Microbiol.">
        <title>Marinicauda pacifica gen. nov., sp. nov., a prosthecate alphaproteobacterium of the family Hyphomonadaceae isolated from deep seawater.</title>
        <authorList>
            <person name="Zhang X.Y."/>
            <person name="Li G.W."/>
            <person name="Wang C.S."/>
            <person name="Zhang Y.J."/>
            <person name="Xu X.W."/>
            <person name="Li H."/>
            <person name="Liu A."/>
            <person name="Liu C."/>
            <person name="Xie B.B."/>
            <person name="Qin Q.L."/>
            <person name="Xu Z."/>
            <person name="Chen X.L."/>
            <person name="Zhou B.C."/>
            <person name="Zhang Y.Z."/>
        </authorList>
    </citation>
    <scope>NUCLEOTIDE SEQUENCE [LARGE SCALE GENOMIC DNA]</scope>
    <source>
        <strain evidence="8 9">P-1 km-3</strain>
    </source>
</reference>
<evidence type="ECO:0000256" key="6">
    <source>
        <dbReference type="SAM" id="Phobius"/>
    </source>
</evidence>
<keyword evidence="5 6" id="KW-0472">Membrane</keyword>
<evidence type="ECO:0000256" key="1">
    <source>
        <dbReference type="ARBA" id="ARBA00004651"/>
    </source>
</evidence>
<dbReference type="InterPro" id="IPR050189">
    <property type="entry name" value="MFS_Efflux_Transporters"/>
</dbReference>
<evidence type="ECO:0000313" key="8">
    <source>
        <dbReference type="EMBL" id="TGY93215.1"/>
    </source>
</evidence>
<feature type="transmembrane region" description="Helical" evidence="6">
    <location>
        <begin position="386"/>
        <end position="410"/>
    </location>
</feature>
<name>A0A4S2HB88_9PROT</name>
<organism evidence="8 9">
    <name type="scientific">Marinicauda pacifica</name>
    <dbReference type="NCBI Taxonomy" id="1133559"/>
    <lineage>
        <taxon>Bacteria</taxon>
        <taxon>Pseudomonadati</taxon>
        <taxon>Pseudomonadota</taxon>
        <taxon>Alphaproteobacteria</taxon>
        <taxon>Maricaulales</taxon>
        <taxon>Maricaulaceae</taxon>
        <taxon>Marinicauda</taxon>
    </lineage>
</organism>
<dbReference type="Gene3D" id="1.20.1250.20">
    <property type="entry name" value="MFS general substrate transporter like domains"/>
    <property type="match status" value="2"/>
</dbReference>
<dbReference type="PANTHER" id="PTHR43124:SF3">
    <property type="entry name" value="CHLORAMPHENICOL EFFLUX PUMP RV0191"/>
    <property type="match status" value="1"/>
</dbReference>
<dbReference type="InterPro" id="IPR036259">
    <property type="entry name" value="MFS_trans_sf"/>
</dbReference>
<dbReference type="AlphaFoldDB" id="A0A4S2HB88"/>
<feature type="domain" description="Major facilitator superfamily (MFS) profile" evidence="7">
    <location>
        <begin position="22"/>
        <end position="414"/>
    </location>
</feature>
<dbReference type="Pfam" id="PF07690">
    <property type="entry name" value="MFS_1"/>
    <property type="match status" value="1"/>
</dbReference>
<accession>A0A4S2HB88</accession>
<feature type="transmembrane region" description="Helical" evidence="6">
    <location>
        <begin position="323"/>
        <end position="348"/>
    </location>
</feature>
<evidence type="ECO:0000313" key="9">
    <source>
        <dbReference type="Proteomes" id="UP000305451"/>
    </source>
</evidence>
<evidence type="ECO:0000259" key="7">
    <source>
        <dbReference type="PROSITE" id="PS50850"/>
    </source>
</evidence>
<keyword evidence="2" id="KW-1003">Cell membrane</keyword>
<dbReference type="EMBL" id="SRXV01000002">
    <property type="protein sequence ID" value="TGY93215.1"/>
    <property type="molecule type" value="Genomic_DNA"/>
</dbReference>